<dbReference type="EMBL" id="JBHUNE010000001">
    <property type="protein sequence ID" value="MFD2756919.1"/>
    <property type="molecule type" value="Genomic_DNA"/>
</dbReference>
<feature type="signal peptide" evidence="2">
    <location>
        <begin position="1"/>
        <end position="25"/>
    </location>
</feature>
<dbReference type="RefSeq" id="WP_019618982.1">
    <property type="nucleotide sequence ID" value="NZ_JBHUNE010000001.1"/>
</dbReference>
<feature type="compositionally biased region" description="Polar residues" evidence="1">
    <location>
        <begin position="35"/>
        <end position="53"/>
    </location>
</feature>
<name>A0ABW5UWW5_9MICO</name>
<dbReference type="Proteomes" id="UP001597492">
    <property type="component" value="Unassembled WGS sequence"/>
</dbReference>
<sequence>MNARRVAPPLALVATVAVTLLGCAAATGSGGDPIATSTETFSTAGPGTPSTPAETPIETPEGLPAGATVDPVTGVWIYSDAVAFSDLPQDPDEFLSEPLDSLPELPSIPSLAGQELADENGLVDVWDLQQYYLAHCMAEAGFEWRWTYGDESYSELGDAIWPEGYVIPGTWDDPTPGFQEALWGENDFDDESYVYSWDTAGCDGYAVHVTGMDDAH</sequence>
<organism evidence="3 4">
    <name type="scientific">Gulosibacter faecalis</name>
    <dbReference type="NCBI Taxonomy" id="272240"/>
    <lineage>
        <taxon>Bacteria</taxon>
        <taxon>Bacillati</taxon>
        <taxon>Actinomycetota</taxon>
        <taxon>Actinomycetes</taxon>
        <taxon>Micrococcales</taxon>
        <taxon>Microbacteriaceae</taxon>
        <taxon>Gulosibacter</taxon>
    </lineage>
</organism>
<evidence type="ECO:0000313" key="3">
    <source>
        <dbReference type="EMBL" id="MFD2756919.1"/>
    </source>
</evidence>
<comment type="caution">
    <text evidence="3">The sequence shown here is derived from an EMBL/GenBank/DDBJ whole genome shotgun (WGS) entry which is preliminary data.</text>
</comment>
<evidence type="ECO:0000313" key="4">
    <source>
        <dbReference type="Proteomes" id="UP001597492"/>
    </source>
</evidence>
<proteinExistence type="predicted"/>
<gene>
    <name evidence="3" type="ORF">ACFSW7_00820</name>
</gene>
<protein>
    <submittedName>
        <fullName evidence="3">Uncharacterized protein</fullName>
    </submittedName>
</protein>
<keyword evidence="2" id="KW-0732">Signal</keyword>
<keyword evidence="4" id="KW-1185">Reference proteome</keyword>
<dbReference type="PROSITE" id="PS51257">
    <property type="entry name" value="PROKAR_LIPOPROTEIN"/>
    <property type="match status" value="1"/>
</dbReference>
<accession>A0ABW5UWW5</accession>
<evidence type="ECO:0000256" key="2">
    <source>
        <dbReference type="SAM" id="SignalP"/>
    </source>
</evidence>
<evidence type="ECO:0000256" key="1">
    <source>
        <dbReference type="SAM" id="MobiDB-lite"/>
    </source>
</evidence>
<reference evidence="4" key="1">
    <citation type="journal article" date="2019" name="Int. J. Syst. Evol. Microbiol.">
        <title>The Global Catalogue of Microorganisms (GCM) 10K type strain sequencing project: providing services to taxonomists for standard genome sequencing and annotation.</title>
        <authorList>
            <consortium name="The Broad Institute Genomics Platform"/>
            <consortium name="The Broad Institute Genome Sequencing Center for Infectious Disease"/>
            <person name="Wu L."/>
            <person name="Ma J."/>
        </authorList>
    </citation>
    <scope>NUCLEOTIDE SEQUENCE [LARGE SCALE GENOMIC DNA]</scope>
    <source>
        <strain evidence="4">TISTR 1514</strain>
    </source>
</reference>
<feature type="region of interest" description="Disordered" evidence="1">
    <location>
        <begin position="29"/>
        <end position="65"/>
    </location>
</feature>
<feature type="chain" id="PRO_5046323189" evidence="2">
    <location>
        <begin position="26"/>
        <end position="216"/>
    </location>
</feature>